<proteinExistence type="predicted"/>
<dbReference type="RefSeq" id="WP_382415180.1">
    <property type="nucleotide sequence ID" value="NZ_AP031500.1"/>
</dbReference>
<reference evidence="3" key="1">
    <citation type="journal article" date="2019" name="Int. J. Syst. Evol. Microbiol.">
        <title>The Global Catalogue of Microorganisms (GCM) 10K type strain sequencing project: providing services to taxonomists for standard genome sequencing and annotation.</title>
        <authorList>
            <consortium name="The Broad Institute Genomics Platform"/>
            <consortium name="The Broad Institute Genome Sequencing Center for Infectious Disease"/>
            <person name="Wu L."/>
            <person name="Ma J."/>
        </authorList>
    </citation>
    <scope>NUCLEOTIDE SEQUENCE [LARGE SCALE GENOMIC DNA]</scope>
    <source>
        <strain evidence="3">KCTC 52141</strain>
    </source>
</reference>
<evidence type="ECO:0000313" key="3">
    <source>
        <dbReference type="Proteomes" id="UP001595548"/>
    </source>
</evidence>
<sequence length="79" mass="9138">MVYLGPITRLTPITKPKPATGYEPDRDIVVSKQLPEHLPPVVERRRGDRRKQRESAVLDTRTGKDRRRAKPRPNIDIEV</sequence>
<keyword evidence="3" id="KW-1185">Reference proteome</keyword>
<accession>A0ABV7HPJ5</accession>
<comment type="caution">
    <text evidence="2">The sequence shown here is derived from an EMBL/GenBank/DDBJ whole genome shotgun (WGS) entry which is preliminary data.</text>
</comment>
<gene>
    <name evidence="2" type="ORF">ACFOEB_06025</name>
</gene>
<protein>
    <submittedName>
        <fullName evidence="2">Uncharacterized protein</fullName>
    </submittedName>
</protein>
<feature type="compositionally biased region" description="Basic and acidic residues" evidence="1">
    <location>
        <begin position="42"/>
        <end position="56"/>
    </location>
</feature>
<evidence type="ECO:0000256" key="1">
    <source>
        <dbReference type="SAM" id="MobiDB-lite"/>
    </source>
</evidence>
<dbReference type="EMBL" id="JBHRTL010000006">
    <property type="protein sequence ID" value="MFC3154756.1"/>
    <property type="molecule type" value="Genomic_DNA"/>
</dbReference>
<evidence type="ECO:0000313" key="2">
    <source>
        <dbReference type="EMBL" id="MFC3154756.1"/>
    </source>
</evidence>
<dbReference type="Proteomes" id="UP001595548">
    <property type="component" value="Unassembled WGS sequence"/>
</dbReference>
<name>A0ABV7HPJ5_9GAMM</name>
<feature type="region of interest" description="Disordered" evidence="1">
    <location>
        <begin position="32"/>
        <end position="79"/>
    </location>
</feature>
<organism evidence="2 3">
    <name type="scientific">Gilvimarinus japonicus</name>
    <dbReference type="NCBI Taxonomy" id="1796469"/>
    <lineage>
        <taxon>Bacteria</taxon>
        <taxon>Pseudomonadati</taxon>
        <taxon>Pseudomonadota</taxon>
        <taxon>Gammaproteobacteria</taxon>
        <taxon>Cellvibrionales</taxon>
        <taxon>Cellvibrionaceae</taxon>
        <taxon>Gilvimarinus</taxon>
    </lineage>
</organism>